<sequence>MSSAVEDVLAELQDWPVDNVAAAALWEGETADGADARTATYGDTSAQFPLASVSKLITAYATLLAVEEGAFELDQQIPAELLPEFDDLPTVRELLAHTSGIGFRDRTPEKPRGTRRIYSSAGYEVLADFIAAEADMPFADYVAEGVCAPLGIEVKVEGSAGHGFSASVDTLAVLCSEFLTPSLLAPSTLNEALEPQWPELSGVVPGYGMQKPCPWGLGFELHGEKSPHWLGESMPGTVAGHFGQSGTFLWIDRSGSKKKAAVVLTDENFGDWAKQRWDGFNQRLWEALG</sequence>
<name>A0A9X3LN82_9CORY</name>
<dbReference type="AlphaFoldDB" id="A0A9X3LN82"/>
<evidence type="ECO:0000259" key="1">
    <source>
        <dbReference type="Pfam" id="PF00144"/>
    </source>
</evidence>
<dbReference type="Proteomes" id="UP001146469">
    <property type="component" value="Unassembled WGS sequence"/>
</dbReference>
<reference evidence="2" key="1">
    <citation type="submission" date="2022-02" db="EMBL/GenBank/DDBJ databases">
        <title>Corynebacterium sp. from urogenital microbiome.</title>
        <authorList>
            <person name="Cappelli E.A."/>
            <person name="Ribeiro T.G."/>
            <person name="Peixe L."/>
        </authorList>
    </citation>
    <scope>NUCLEOTIDE SEQUENCE</scope>
    <source>
        <strain evidence="2">C8Ua_174</strain>
    </source>
</reference>
<dbReference type="Gene3D" id="3.40.710.10">
    <property type="entry name" value="DD-peptidase/beta-lactamase superfamily"/>
    <property type="match status" value="1"/>
</dbReference>
<dbReference type="EMBL" id="JAKMUT010000008">
    <property type="protein sequence ID" value="MCZ9290309.1"/>
    <property type="molecule type" value="Genomic_DNA"/>
</dbReference>
<accession>A0A9X3LN82</accession>
<proteinExistence type="predicted"/>
<comment type="caution">
    <text evidence="2">The sequence shown here is derived from an EMBL/GenBank/DDBJ whole genome shotgun (WGS) entry which is preliminary data.</text>
</comment>
<protein>
    <submittedName>
        <fullName evidence="2">Beta-lactamase family protein</fullName>
    </submittedName>
</protein>
<keyword evidence="3" id="KW-1185">Reference proteome</keyword>
<dbReference type="Pfam" id="PF00144">
    <property type="entry name" value="Beta-lactamase"/>
    <property type="match status" value="1"/>
</dbReference>
<organism evidence="2 3">
    <name type="scientific">Corynebacterium evansiae</name>
    <dbReference type="NCBI Taxonomy" id="2913499"/>
    <lineage>
        <taxon>Bacteria</taxon>
        <taxon>Bacillati</taxon>
        <taxon>Actinomycetota</taxon>
        <taxon>Actinomycetes</taxon>
        <taxon>Mycobacteriales</taxon>
        <taxon>Corynebacteriaceae</taxon>
        <taxon>Corynebacterium</taxon>
    </lineage>
</organism>
<feature type="domain" description="Beta-lactamase-related" evidence="1">
    <location>
        <begin position="34"/>
        <end position="270"/>
    </location>
</feature>
<evidence type="ECO:0000313" key="2">
    <source>
        <dbReference type="EMBL" id="MCZ9290309.1"/>
    </source>
</evidence>
<dbReference type="InterPro" id="IPR001466">
    <property type="entry name" value="Beta-lactam-related"/>
</dbReference>
<dbReference type="InterPro" id="IPR050789">
    <property type="entry name" value="Diverse_Enzym_Activities"/>
</dbReference>
<gene>
    <name evidence="2" type="ORF">L8V00_08865</name>
</gene>
<dbReference type="PANTHER" id="PTHR43283:SF15">
    <property type="entry name" value="CONSERVED PROTEIN"/>
    <property type="match status" value="1"/>
</dbReference>
<dbReference type="RefSeq" id="WP_269944794.1">
    <property type="nucleotide sequence ID" value="NZ_JAKMUT010000008.1"/>
</dbReference>
<dbReference type="SUPFAM" id="SSF56601">
    <property type="entry name" value="beta-lactamase/transpeptidase-like"/>
    <property type="match status" value="1"/>
</dbReference>
<dbReference type="InterPro" id="IPR012338">
    <property type="entry name" value="Beta-lactam/transpept-like"/>
</dbReference>
<evidence type="ECO:0000313" key="3">
    <source>
        <dbReference type="Proteomes" id="UP001146469"/>
    </source>
</evidence>
<dbReference type="PANTHER" id="PTHR43283">
    <property type="entry name" value="BETA-LACTAMASE-RELATED"/>
    <property type="match status" value="1"/>
</dbReference>